<evidence type="ECO:0000313" key="2">
    <source>
        <dbReference type="Proteomes" id="UP001219525"/>
    </source>
</evidence>
<comment type="caution">
    <text evidence="1">The sequence shown here is derived from an EMBL/GenBank/DDBJ whole genome shotgun (WGS) entry which is preliminary data.</text>
</comment>
<proteinExistence type="predicted"/>
<dbReference type="EMBL" id="JARJCW010000102">
    <property type="protein sequence ID" value="KAJ7194047.1"/>
    <property type="molecule type" value="Genomic_DNA"/>
</dbReference>
<dbReference type="Proteomes" id="UP001219525">
    <property type="component" value="Unassembled WGS sequence"/>
</dbReference>
<sequence>MSDHALDIQSSLLVAGLALVPGNTARYICLTLIFGLLAYHATQGQTPAANINALTAAIASANQLLARALSTSARDQVLSMDEQLRLRINLRAEKMKSQFQCRLLEIEGQGWKEYLRDVRGLLQSISKCTKDVKSIQIKIKLSIEWDTQRKLDEQIQKSREMLAAIHSGHRVCLRVIEDHTPSHKINKAMRI</sequence>
<keyword evidence="2" id="KW-1185">Reference proteome</keyword>
<dbReference type="AlphaFoldDB" id="A0AAD6V008"/>
<evidence type="ECO:0000313" key="1">
    <source>
        <dbReference type="EMBL" id="KAJ7194047.1"/>
    </source>
</evidence>
<reference evidence="1" key="1">
    <citation type="submission" date="2023-03" db="EMBL/GenBank/DDBJ databases">
        <title>Massive genome expansion in bonnet fungi (Mycena s.s.) driven by repeated elements and novel gene families across ecological guilds.</title>
        <authorList>
            <consortium name="Lawrence Berkeley National Laboratory"/>
            <person name="Harder C.B."/>
            <person name="Miyauchi S."/>
            <person name="Viragh M."/>
            <person name="Kuo A."/>
            <person name="Thoen E."/>
            <person name="Andreopoulos B."/>
            <person name="Lu D."/>
            <person name="Skrede I."/>
            <person name="Drula E."/>
            <person name="Henrissat B."/>
            <person name="Morin E."/>
            <person name="Kohler A."/>
            <person name="Barry K."/>
            <person name="LaButti K."/>
            <person name="Morin E."/>
            <person name="Salamov A."/>
            <person name="Lipzen A."/>
            <person name="Mereny Z."/>
            <person name="Hegedus B."/>
            <person name="Baldrian P."/>
            <person name="Stursova M."/>
            <person name="Weitz H."/>
            <person name="Taylor A."/>
            <person name="Grigoriev I.V."/>
            <person name="Nagy L.G."/>
            <person name="Martin F."/>
            <person name="Kauserud H."/>
        </authorList>
    </citation>
    <scope>NUCLEOTIDE SEQUENCE</scope>
    <source>
        <strain evidence="1">9144</strain>
    </source>
</reference>
<gene>
    <name evidence="1" type="ORF">GGX14DRAFT_587096</name>
</gene>
<protein>
    <submittedName>
        <fullName evidence="1">Uncharacterized protein</fullName>
    </submittedName>
</protein>
<accession>A0AAD6V008</accession>
<organism evidence="1 2">
    <name type="scientific">Mycena pura</name>
    <dbReference type="NCBI Taxonomy" id="153505"/>
    <lineage>
        <taxon>Eukaryota</taxon>
        <taxon>Fungi</taxon>
        <taxon>Dikarya</taxon>
        <taxon>Basidiomycota</taxon>
        <taxon>Agaricomycotina</taxon>
        <taxon>Agaricomycetes</taxon>
        <taxon>Agaricomycetidae</taxon>
        <taxon>Agaricales</taxon>
        <taxon>Marasmiineae</taxon>
        <taxon>Mycenaceae</taxon>
        <taxon>Mycena</taxon>
    </lineage>
</organism>
<name>A0AAD6V008_9AGAR</name>